<dbReference type="Proteomes" id="UP001597438">
    <property type="component" value="Unassembled WGS sequence"/>
</dbReference>
<dbReference type="Pfam" id="PF00144">
    <property type="entry name" value="Beta-lactamase"/>
    <property type="match status" value="1"/>
</dbReference>
<keyword evidence="1" id="KW-1133">Transmembrane helix</keyword>
<dbReference type="GO" id="GO:0016787">
    <property type="term" value="F:hydrolase activity"/>
    <property type="evidence" value="ECO:0007669"/>
    <property type="project" value="UniProtKB-KW"/>
</dbReference>
<dbReference type="EMBL" id="JBHUOJ010000004">
    <property type="protein sequence ID" value="MFD2831990.1"/>
    <property type="molecule type" value="Genomic_DNA"/>
</dbReference>
<keyword evidence="1" id="KW-0812">Transmembrane</keyword>
<reference evidence="4" key="1">
    <citation type="journal article" date="2019" name="Int. J. Syst. Evol. Microbiol.">
        <title>The Global Catalogue of Microorganisms (GCM) 10K type strain sequencing project: providing services to taxonomists for standard genome sequencing and annotation.</title>
        <authorList>
            <consortium name="The Broad Institute Genomics Platform"/>
            <consortium name="The Broad Institute Genome Sequencing Center for Infectious Disease"/>
            <person name="Wu L."/>
            <person name="Ma J."/>
        </authorList>
    </citation>
    <scope>NUCLEOTIDE SEQUENCE [LARGE SCALE GENOMIC DNA]</scope>
    <source>
        <strain evidence="4">KCTC 52925</strain>
    </source>
</reference>
<dbReference type="EC" id="3.-.-.-" evidence="3"/>
<evidence type="ECO:0000313" key="4">
    <source>
        <dbReference type="Proteomes" id="UP001597438"/>
    </source>
</evidence>
<dbReference type="InterPro" id="IPR050789">
    <property type="entry name" value="Diverse_Enzym_Activities"/>
</dbReference>
<proteinExistence type="predicted"/>
<evidence type="ECO:0000259" key="2">
    <source>
        <dbReference type="Pfam" id="PF00144"/>
    </source>
</evidence>
<name>A0ABW5X062_9FLAO</name>
<keyword evidence="1" id="KW-0472">Membrane</keyword>
<dbReference type="PANTHER" id="PTHR43283:SF7">
    <property type="entry name" value="BETA-LACTAMASE-RELATED DOMAIN-CONTAINING PROTEIN"/>
    <property type="match status" value="1"/>
</dbReference>
<protein>
    <submittedName>
        <fullName evidence="3">Serine hydrolase domain-containing protein</fullName>
        <ecNumber evidence="3">3.-.-.-</ecNumber>
    </submittedName>
</protein>
<gene>
    <name evidence="3" type="ORF">ACFSYS_01735</name>
</gene>
<dbReference type="SUPFAM" id="SSF56601">
    <property type="entry name" value="beta-lactamase/transpeptidase-like"/>
    <property type="match status" value="1"/>
</dbReference>
<evidence type="ECO:0000256" key="1">
    <source>
        <dbReference type="SAM" id="Phobius"/>
    </source>
</evidence>
<accession>A0ABW5X062</accession>
<comment type="caution">
    <text evidence="3">The sequence shown here is derived from an EMBL/GenBank/DDBJ whole genome shotgun (WGS) entry which is preliminary data.</text>
</comment>
<dbReference type="PANTHER" id="PTHR43283">
    <property type="entry name" value="BETA-LACTAMASE-RELATED"/>
    <property type="match status" value="1"/>
</dbReference>
<dbReference type="InterPro" id="IPR012338">
    <property type="entry name" value="Beta-lactam/transpept-like"/>
</dbReference>
<evidence type="ECO:0000313" key="3">
    <source>
        <dbReference type="EMBL" id="MFD2831990.1"/>
    </source>
</evidence>
<feature type="transmembrane region" description="Helical" evidence="1">
    <location>
        <begin position="7"/>
        <end position="30"/>
    </location>
</feature>
<dbReference type="InterPro" id="IPR001466">
    <property type="entry name" value="Beta-lactam-related"/>
</dbReference>
<dbReference type="RefSeq" id="WP_251739622.1">
    <property type="nucleotide sequence ID" value="NZ_JBHUOJ010000004.1"/>
</dbReference>
<keyword evidence="3" id="KW-0378">Hydrolase</keyword>
<keyword evidence="4" id="KW-1185">Reference proteome</keyword>
<dbReference type="Gene3D" id="3.40.710.10">
    <property type="entry name" value="DD-peptidase/beta-lactamase superfamily"/>
    <property type="match status" value="1"/>
</dbReference>
<sequence>MSKFLKFLAYLFLFLAIFSLGLYILGYGYIFRAVQVTYLNGHKTAFIDDYIYFDNRIIKASETNQEWPVHSAKDKVQPTEELKRLNAELQTAAFLIIKNDSIWFEEYFNDFTENSRTNSFSMAKTITTAMLFKAIQEGYIENLDQPVADFFPEFDKRLTLGDLSSMASGLNWNESYYNPFASTARGYFGKDIKEQILELKVIEEPGKEFSYLSGNTELLGMVLEKATGKNLSEYLSESFWKPLGMNSEAYWQLDSEQGGMEKAYCCIASNARNFAKFGKLFNHYGEWEGKQLIDSAFIAKATQPRFEETPYYGYSFWLSDHLGKKIYYMRGVLGQYVICIPEDELIVIRLGEKVLPKKSGENHYEDFYLYLDEVYKMLNNNAS</sequence>
<feature type="domain" description="Beta-lactamase-related" evidence="2">
    <location>
        <begin position="89"/>
        <end position="356"/>
    </location>
</feature>
<organism evidence="3 4">
    <name type="scientific">Christiangramia antarctica</name>
    <dbReference type="NCBI Taxonomy" id="2058158"/>
    <lineage>
        <taxon>Bacteria</taxon>
        <taxon>Pseudomonadati</taxon>
        <taxon>Bacteroidota</taxon>
        <taxon>Flavobacteriia</taxon>
        <taxon>Flavobacteriales</taxon>
        <taxon>Flavobacteriaceae</taxon>
        <taxon>Christiangramia</taxon>
    </lineage>
</organism>